<keyword evidence="2" id="KW-0328">Glycosyltransferase</keyword>
<dbReference type="GO" id="GO:0047265">
    <property type="term" value="F:poly(glycerol-phosphate) alpha-glucosyltransferase activity"/>
    <property type="evidence" value="ECO:0007669"/>
    <property type="project" value="UniProtKB-EC"/>
</dbReference>
<dbReference type="Pfam" id="PF00534">
    <property type="entry name" value="Glycos_transf_1"/>
    <property type="match status" value="1"/>
</dbReference>
<organism evidence="2 3">
    <name type="scientific">Vibrio scophthalmi</name>
    <dbReference type="NCBI Taxonomy" id="45658"/>
    <lineage>
        <taxon>Bacteria</taxon>
        <taxon>Pseudomonadati</taxon>
        <taxon>Pseudomonadota</taxon>
        <taxon>Gammaproteobacteria</taxon>
        <taxon>Vibrionales</taxon>
        <taxon>Vibrionaceae</taxon>
        <taxon>Vibrio</taxon>
    </lineage>
</organism>
<dbReference type="GO" id="GO:1901135">
    <property type="term" value="P:carbohydrate derivative metabolic process"/>
    <property type="evidence" value="ECO:0007669"/>
    <property type="project" value="UniProtKB-ARBA"/>
</dbReference>
<evidence type="ECO:0000313" key="2">
    <source>
        <dbReference type="EMBL" id="ANU37719.1"/>
    </source>
</evidence>
<dbReference type="InterPro" id="IPR001296">
    <property type="entry name" value="Glyco_trans_1"/>
</dbReference>
<dbReference type="EC" id="2.4.1.52" evidence="2"/>
<dbReference type="Gene3D" id="3.40.50.2000">
    <property type="entry name" value="Glycogen Phosphorylase B"/>
    <property type="match status" value="2"/>
</dbReference>
<keyword evidence="3" id="KW-1185">Reference proteome</keyword>
<keyword evidence="2" id="KW-0808">Transferase</keyword>
<gene>
    <name evidence="2" type="primary">tagE</name>
    <name evidence="2" type="ORF">VSVS05_02641</name>
</gene>
<accession>A0A1C7FFD3</accession>
<dbReference type="PANTHER" id="PTHR12526:SF630">
    <property type="entry name" value="GLYCOSYLTRANSFERASE"/>
    <property type="match status" value="1"/>
</dbReference>
<sequence>MKIALVMAHGRVHEHVGGAPKVFFDMSNELSTDNTIMSIYSDDSEGSPLYTVNEGVKLVNLKVDKRKINSTSLKLIRELVRGWNKLPLKKWHYNPITSRQQSVIGERLLPYLKSFQPDIIVSYGHWDLVSITDYYRDEVPIISMSHTDTSREAPFMSSREVKAMEKAALCQVLLPSYIDAVKKHVSTKLDVVALGNAIPDFHGDCDSSRKSIIYMARIEKNKQQHKLISCFADIDISVRSEWRIELYGSNADPEYRKHLDSLIENRGLSGHVFFHGVTDQVELKLKQSSICAFPSAFEGFPLALSEAMSSGLACMGFSACSGVNEVLSHKNNGLLANNDTEFTQLLSSLMEDEKYRCELGKKAYISISSYHCKYIWARWRELISRYH</sequence>
<dbReference type="PATRIC" id="fig|45658.7.peg.2601"/>
<evidence type="ECO:0000259" key="1">
    <source>
        <dbReference type="Pfam" id="PF00534"/>
    </source>
</evidence>
<feature type="domain" description="Glycosyl transferase family 1" evidence="1">
    <location>
        <begin position="208"/>
        <end position="364"/>
    </location>
</feature>
<dbReference type="Proteomes" id="UP000092528">
    <property type="component" value="Chromosome 1"/>
</dbReference>
<dbReference type="GeneID" id="96872324"/>
<dbReference type="PANTHER" id="PTHR12526">
    <property type="entry name" value="GLYCOSYLTRANSFERASE"/>
    <property type="match status" value="1"/>
</dbReference>
<dbReference type="RefSeq" id="WP_065545830.1">
    <property type="nucleotide sequence ID" value="NZ_CP016414.1"/>
</dbReference>
<protein>
    <submittedName>
        <fullName evidence="2">Poly(Glycerol-phosphate) alpha-glucosyltransferase</fullName>
        <ecNumber evidence="2">2.4.1.52</ecNumber>
    </submittedName>
</protein>
<evidence type="ECO:0000313" key="3">
    <source>
        <dbReference type="Proteomes" id="UP000092528"/>
    </source>
</evidence>
<dbReference type="EMBL" id="CP016414">
    <property type="protein sequence ID" value="ANU37719.1"/>
    <property type="molecule type" value="Genomic_DNA"/>
</dbReference>
<dbReference type="AlphaFoldDB" id="A0A1C7FFD3"/>
<dbReference type="SUPFAM" id="SSF53756">
    <property type="entry name" value="UDP-Glycosyltransferase/glycogen phosphorylase"/>
    <property type="match status" value="1"/>
</dbReference>
<reference evidence="2 3" key="1">
    <citation type="submission" date="2016-07" db="EMBL/GenBank/DDBJ databases">
        <title>Genome sequencing of Vibrio scophthalmi strain VS-05, an isolated from Paralichthys olivaceus.</title>
        <authorList>
            <person name="Han H.-J."/>
        </authorList>
    </citation>
    <scope>NUCLEOTIDE SEQUENCE [LARGE SCALE GENOMIC DNA]</scope>
    <source>
        <strain evidence="2 3">VS-05</strain>
    </source>
</reference>
<name>A0A1C7FFD3_9VIBR</name>
<proteinExistence type="predicted"/>